<evidence type="ECO:0000256" key="1">
    <source>
        <dbReference type="ARBA" id="ARBA00022679"/>
    </source>
</evidence>
<evidence type="ECO:0000313" key="6">
    <source>
        <dbReference type="EMBL" id="AFL73219.1"/>
    </source>
</evidence>
<evidence type="ECO:0008006" key="8">
    <source>
        <dbReference type="Google" id="ProtNLM"/>
    </source>
</evidence>
<keyword evidence="1" id="KW-0808">Transferase</keyword>
<evidence type="ECO:0000313" key="7">
    <source>
        <dbReference type="Proteomes" id="UP000006062"/>
    </source>
</evidence>
<evidence type="ECO:0000256" key="2">
    <source>
        <dbReference type="ARBA" id="ARBA00022695"/>
    </source>
</evidence>
<dbReference type="KEGG" id="tvi:Thivi_1193"/>
<keyword evidence="7" id="KW-1185">Reference proteome</keyword>
<dbReference type="GO" id="GO:0003964">
    <property type="term" value="F:RNA-directed DNA polymerase activity"/>
    <property type="evidence" value="ECO:0007669"/>
    <property type="project" value="UniProtKB-KW"/>
</dbReference>
<evidence type="ECO:0000256" key="5">
    <source>
        <dbReference type="ARBA" id="ARBA00022918"/>
    </source>
</evidence>
<dbReference type="STRING" id="765911.Thivi_1193"/>
<dbReference type="CDD" id="cd03487">
    <property type="entry name" value="RT_Bac_retron_II"/>
    <property type="match status" value="1"/>
</dbReference>
<keyword evidence="4" id="KW-0460">Magnesium</keyword>
<dbReference type="GO" id="GO:0046872">
    <property type="term" value="F:metal ion binding"/>
    <property type="evidence" value="ECO:0007669"/>
    <property type="project" value="UniProtKB-KW"/>
</dbReference>
<keyword evidence="2" id="KW-0548">Nucleotidyltransferase</keyword>
<dbReference type="InterPro" id="IPR000123">
    <property type="entry name" value="Reverse_transcriptase_msDNA"/>
</dbReference>
<protein>
    <recommendedName>
        <fullName evidence="8">Reverse transcriptase (RNA-dependent DNA polymerase)</fullName>
    </recommendedName>
</protein>
<sequence length="317" mass="35454">MPNGYSINQSRLFKLANKRKLAGILGITIKELSLCANTANNYRLWSTKSKYPSKLQILSHKPRDIQEPIGLLRRIQDRLSDLLVRIETPEYLLSAKKGGSYVKNASLHMGFGQVIRIDIKGFYKNASEVFVFRFFWHDLQCSQDIARILTDLICWNGCLPTGSPVSPIISFFAYRPMFDELHALALAINAVMTVWIDDIVFSGDNVNGTLIPKAKIVIKKSGLQGHKISVFNRGQASVVTGVAITADGQLHIPNKRYRKIRALENEYCAASNQADRAIYGKALIGQYFEGSQLDPGLAKKAKVLQADMKCKNSNHPR</sequence>
<dbReference type="Proteomes" id="UP000006062">
    <property type="component" value="Chromosome"/>
</dbReference>
<proteinExistence type="predicted"/>
<keyword evidence="5" id="KW-0695">RNA-directed DNA polymerase</keyword>
<dbReference type="AlphaFoldDB" id="I3Y8A1"/>
<keyword evidence="3" id="KW-0479">Metal-binding</keyword>
<dbReference type="HOGENOM" id="CLU_028398_0_0_6"/>
<accession>I3Y8A1</accession>
<gene>
    <name evidence="6" type="ordered locus">Thivi_1193</name>
</gene>
<dbReference type="GO" id="GO:0003723">
    <property type="term" value="F:RNA binding"/>
    <property type="evidence" value="ECO:0007669"/>
    <property type="project" value="InterPro"/>
</dbReference>
<dbReference type="OrthoDB" id="7055795at2"/>
<name>I3Y8A1_THIV6</name>
<evidence type="ECO:0000256" key="4">
    <source>
        <dbReference type="ARBA" id="ARBA00022842"/>
    </source>
</evidence>
<evidence type="ECO:0000256" key="3">
    <source>
        <dbReference type="ARBA" id="ARBA00022723"/>
    </source>
</evidence>
<dbReference type="eggNOG" id="COG3344">
    <property type="taxonomic scope" value="Bacteria"/>
</dbReference>
<organism evidence="6 7">
    <name type="scientific">Thiocystis violascens (strain ATCC 17096 / DSM 198 / 6111)</name>
    <name type="common">Chromatium violascens</name>
    <dbReference type="NCBI Taxonomy" id="765911"/>
    <lineage>
        <taxon>Bacteria</taxon>
        <taxon>Pseudomonadati</taxon>
        <taxon>Pseudomonadota</taxon>
        <taxon>Gammaproteobacteria</taxon>
        <taxon>Chromatiales</taxon>
        <taxon>Chromatiaceae</taxon>
        <taxon>Thiocystis</taxon>
    </lineage>
</organism>
<reference evidence="6 7" key="1">
    <citation type="submission" date="2012-06" db="EMBL/GenBank/DDBJ databases">
        <title>Complete sequence of Thiocystis violascens DSM 198.</title>
        <authorList>
            <consortium name="US DOE Joint Genome Institute"/>
            <person name="Lucas S."/>
            <person name="Han J."/>
            <person name="Lapidus A."/>
            <person name="Cheng J.-F."/>
            <person name="Goodwin L."/>
            <person name="Pitluck S."/>
            <person name="Peters L."/>
            <person name="Ovchinnikova G."/>
            <person name="Teshima H."/>
            <person name="Detter J.C."/>
            <person name="Han C."/>
            <person name="Tapia R."/>
            <person name="Land M."/>
            <person name="Hauser L."/>
            <person name="Kyrpides N."/>
            <person name="Ivanova N."/>
            <person name="Pagani I."/>
            <person name="Vogl K."/>
            <person name="Liu Z."/>
            <person name="Frigaard N.-U."/>
            <person name="Bryant D."/>
            <person name="Woyke T."/>
        </authorList>
    </citation>
    <scope>NUCLEOTIDE SEQUENCE [LARGE SCALE GENOMIC DNA]</scope>
    <source>
        <strain evidence="7">ATCC 17096 / DSM 198 / 6111</strain>
    </source>
</reference>
<dbReference type="EMBL" id="CP003154">
    <property type="protein sequence ID" value="AFL73219.1"/>
    <property type="molecule type" value="Genomic_DNA"/>
</dbReference>
<dbReference type="RefSeq" id="WP_014777703.1">
    <property type="nucleotide sequence ID" value="NC_018012.1"/>
</dbReference>
<dbReference type="PRINTS" id="PR00866">
    <property type="entry name" value="RNADNAPOLMS"/>
</dbReference>